<feature type="coiled-coil region" evidence="1">
    <location>
        <begin position="304"/>
        <end position="331"/>
    </location>
</feature>
<evidence type="ECO:0000313" key="4">
    <source>
        <dbReference type="Proteomes" id="UP001189429"/>
    </source>
</evidence>
<feature type="region of interest" description="Disordered" evidence="2">
    <location>
        <begin position="341"/>
        <end position="367"/>
    </location>
</feature>
<organism evidence="3 4">
    <name type="scientific">Prorocentrum cordatum</name>
    <dbReference type="NCBI Taxonomy" id="2364126"/>
    <lineage>
        <taxon>Eukaryota</taxon>
        <taxon>Sar</taxon>
        <taxon>Alveolata</taxon>
        <taxon>Dinophyceae</taxon>
        <taxon>Prorocentrales</taxon>
        <taxon>Prorocentraceae</taxon>
        <taxon>Prorocentrum</taxon>
    </lineage>
</organism>
<name>A0ABN9WR41_9DINO</name>
<feature type="compositionally biased region" description="Low complexity" evidence="2">
    <location>
        <begin position="341"/>
        <end position="358"/>
    </location>
</feature>
<feature type="compositionally biased region" description="Basic and acidic residues" evidence="2">
    <location>
        <begin position="39"/>
        <end position="55"/>
    </location>
</feature>
<feature type="coiled-coil region" evidence="1">
    <location>
        <begin position="376"/>
        <end position="438"/>
    </location>
</feature>
<dbReference type="Proteomes" id="UP001189429">
    <property type="component" value="Unassembled WGS sequence"/>
</dbReference>
<reference evidence="3" key="1">
    <citation type="submission" date="2023-10" db="EMBL/GenBank/DDBJ databases">
        <authorList>
            <person name="Chen Y."/>
            <person name="Shah S."/>
            <person name="Dougan E. K."/>
            <person name="Thang M."/>
            <person name="Chan C."/>
        </authorList>
    </citation>
    <scope>NUCLEOTIDE SEQUENCE [LARGE SCALE GENOMIC DNA]</scope>
</reference>
<feature type="region of interest" description="Disordered" evidence="2">
    <location>
        <begin position="1"/>
        <end position="70"/>
    </location>
</feature>
<protein>
    <submittedName>
        <fullName evidence="3">Uncharacterized protein</fullName>
    </submittedName>
</protein>
<proteinExistence type="predicted"/>
<evidence type="ECO:0000256" key="1">
    <source>
        <dbReference type="SAM" id="Coils"/>
    </source>
</evidence>
<feature type="compositionally biased region" description="Basic and acidic residues" evidence="2">
    <location>
        <begin position="249"/>
        <end position="262"/>
    </location>
</feature>
<feature type="compositionally biased region" description="Basic residues" evidence="2">
    <location>
        <begin position="643"/>
        <end position="654"/>
    </location>
</feature>
<sequence>SRCPQGLPRPRGRPRGSIALAHGVGQGPHRGSRGRRRFARPDAQLRLREPDEHFPGRHGRRGRRSDVNTVTSAEVNSTDLADHVAGRVADDVIAQAFVSPPSTAPDLAALRAENDRLKAQLQDDAADLREENERLRGEVERARRELEPRLALLEAGRGPPGAELQDAADLRAENESLRGEVERARRELEPRLALLEAGHGACPPGADLQALQEELLASRSAEAKAKREGDAARAELERLLQEQGGLAEKPSRDTALEDENNDLRLRVSSLEEELSASKDPWEDLLSAKPTVELPSEPPEDNAVLTEAYKKISELNTQLARLYAELTLARAEAQHLRGSAAAAGGGAAPADGGAQAAEARAAEGQKHSQQIDLVSDIRHLQLDLEYHQQKLDQMIREKQQLLAENQKLQTDLTDLRQSLEEQDQMLKHREVDLEHLREELKLQTAAAPGGGAACDHETLAALRSEAASKDSALIVSHYELHKEKLVRDRLEQKNVKLMERMQKLMMVVESMRKENGTLERALRATEQQLEESDAKAREASRRAKKAQGGLAKGGSRKKVLEGSVEFEAPAQHELPRIRPGGARSTRRAAAAGCPPRGPPAGPRSRPTTPAEGGHPGRRPEGAAAASGESTPRATPRGTAGALRHPPRAPSRRRPVASRWGGGGCGPRPPSPKGGARALCRSPGPPPPHSPALVLLLPRN</sequence>
<feature type="compositionally biased region" description="Low complexity" evidence="2">
    <location>
        <begin position="579"/>
        <end position="593"/>
    </location>
</feature>
<comment type="caution">
    <text evidence="3">The sequence shown here is derived from an EMBL/GenBank/DDBJ whole genome shotgun (WGS) entry which is preliminary data.</text>
</comment>
<accession>A0ABN9WR41</accession>
<feature type="compositionally biased region" description="Basic and acidic residues" evidence="2">
    <location>
        <begin position="531"/>
        <end position="540"/>
    </location>
</feature>
<feature type="region of interest" description="Disordered" evidence="2">
    <location>
        <begin position="524"/>
        <end position="698"/>
    </location>
</feature>
<keyword evidence="4" id="KW-1185">Reference proteome</keyword>
<evidence type="ECO:0000313" key="3">
    <source>
        <dbReference type="EMBL" id="CAK0887574.1"/>
    </source>
</evidence>
<feature type="compositionally biased region" description="Low complexity" evidence="2">
    <location>
        <begin position="689"/>
        <end position="698"/>
    </location>
</feature>
<feature type="region of interest" description="Disordered" evidence="2">
    <location>
        <begin position="242"/>
        <end position="262"/>
    </location>
</feature>
<keyword evidence="1" id="KW-0175">Coiled coil</keyword>
<feature type="non-terminal residue" evidence="3">
    <location>
        <position position="1"/>
    </location>
</feature>
<gene>
    <name evidence="3" type="ORF">PCOR1329_LOCUS68586</name>
</gene>
<dbReference type="EMBL" id="CAUYUJ010018953">
    <property type="protein sequence ID" value="CAK0887574.1"/>
    <property type="molecule type" value="Genomic_DNA"/>
</dbReference>
<evidence type="ECO:0000256" key="2">
    <source>
        <dbReference type="SAM" id="MobiDB-lite"/>
    </source>
</evidence>